<dbReference type="EC" id="3.1.1.11" evidence="3"/>
<evidence type="ECO:0000313" key="11">
    <source>
        <dbReference type="Proteomes" id="UP000237105"/>
    </source>
</evidence>
<evidence type="ECO:0000259" key="9">
    <source>
        <dbReference type="SMART" id="SM00856"/>
    </source>
</evidence>
<dbReference type="EMBL" id="JXTB01000160">
    <property type="protein sequence ID" value="PON57334.1"/>
    <property type="molecule type" value="Genomic_DNA"/>
</dbReference>
<dbReference type="PANTHER" id="PTHR31080:SF303">
    <property type="entry name" value="PECTINESTERASE 1-LIKE"/>
    <property type="match status" value="1"/>
</dbReference>
<reference evidence="11" key="1">
    <citation type="submission" date="2016-06" db="EMBL/GenBank/DDBJ databases">
        <title>Parallel loss of symbiosis genes in relatives of nitrogen-fixing non-legume Parasponia.</title>
        <authorList>
            <person name="Van Velzen R."/>
            <person name="Holmer R."/>
            <person name="Bu F."/>
            <person name="Rutten L."/>
            <person name="Van Zeijl A."/>
            <person name="Liu W."/>
            <person name="Santuari L."/>
            <person name="Cao Q."/>
            <person name="Sharma T."/>
            <person name="Shen D."/>
            <person name="Roswanjaya Y."/>
            <person name="Wardhani T."/>
            <person name="Kalhor M.S."/>
            <person name="Jansen J."/>
            <person name="Van den Hoogen J."/>
            <person name="Gungor B."/>
            <person name="Hartog M."/>
            <person name="Hontelez J."/>
            <person name="Verver J."/>
            <person name="Yang W.-C."/>
            <person name="Schijlen E."/>
            <person name="Repin R."/>
            <person name="Schilthuizen M."/>
            <person name="Schranz E."/>
            <person name="Heidstra R."/>
            <person name="Miyata K."/>
            <person name="Fedorova E."/>
            <person name="Kohlen W."/>
            <person name="Bisseling T."/>
            <person name="Smit S."/>
            <person name="Geurts R."/>
        </authorList>
    </citation>
    <scope>NUCLEOTIDE SEQUENCE [LARGE SCALE GENOMIC DNA]</scope>
    <source>
        <strain evidence="11">cv. WU1-14</strain>
    </source>
</reference>
<evidence type="ECO:0000256" key="4">
    <source>
        <dbReference type="ARBA" id="ARBA00022729"/>
    </source>
</evidence>
<evidence type="ECO:0000256" key="3">
    <source>
        <dbReference type="ARBA" id="ARBA00013229"/>
    </source>
</evidence>
<dbReference type="Pfam" id="PF04043">
    <property type="entry name" value="PMEI"/>
    <property type="match status" value="1"/>
</dbReference>
<evidence type="ECO:0000256" key="2">
    <source>
        <dbReference type="ARBA" id="ARBA00007786"/>
    </source>
</evidence>
<dbReference type="SUPFAM" id="SSF101148">
    <property type="entry name" value="Plant invertase/pectin methylesterase inhibitor"/>
    <property type="match status" value="1"/>
</dbReference>
<dbReference type="OrthoDB" id="1670832at2759"/>
<comment type="caution">
    <text evidence="10">The sequence shown here is derived from an EMBL/GenBank/DDBJ whole genome shotgun (WGS) entry which is preliminary data.</text>
</comment>
<feature type="domain" description="Pectinesterase inhibitor" evidence="9">
    <location>
        <begin position="78"/>
        <end position="223"/>
    </location>
</feature>
<keyword evidence="6" id="KW-0325">Glycoprotein</keyword>
<evidence type="ECO:0000256" key="7">
    <source>
        <dbReference type="ARBA" id="ARBA00038471"/>
    </source>
</evidence>
<keyword evidence="8" id="KW-0472">Membrane</keyword>
<dbReference type="CDD" id="cd15798">
    <property type="entry name" value="PMEI-like_3"/>
    <property type="match status" value="1"/>
</dbReference>
<comment type="similarity">
    <text evidence="2">In the C-terminal section; belongs to the pectinesterase family.</text>
</comment>
<keyword evidence="8" id="KW-0812">Transmembrane</keyword>
<name>A0A2P5C8L2_PARAD</name>
<keyword evidence="8" id="KW-1133">Transmembrane helix</keyword>
<dbReference type="InterPro" id="IPR035513">
    <property type="entry name" value="Invertase/methylesterase_inhib"/>
</dbReference>
<proteinExistence type="inferred from homology"/>
<dbReference type="PANTHER" id="PTHR31080">
    <property type="entry name" value="PECTINESTERASE INHIBITOR-LIKE"/>
    <property type="match status" value="1"/>
</dbReference>
<feature type="transmembrane region" description="Helical" evidence="8">
    <location>
        <begin position="40"/>
        <end position="61"/>
    </location>
</feature>
<keyword evidence="4" id="KW-0732">Signal</keyword>
<dbReference type="FunFam" id="1.20.140.40:FF:000010">
    <property type="entry name" value="Pectinesterase"/>
    <property type="match status" value="1"/>
</dbReference>
<evidence type="ECO:0000256" key="8">
    <source>
        <dbReference type="SAM" id="Phobius"/>
    </source>
</evidence>
<comment type="similarity">
    <text evidence="7">Belongs to the PMEI family.</text>
</comment>
<comment type="similarity">
    <text evidence="1">In the N-terminal section; belongs to the PMEI family.</text>
</comment>
<evidence type="ECO:0000313" key="10">
    <source>
        <dbReference type="EMBL" id="PON57334.1"/>
    </source>
</evidence>
<keyword evidence="5" id="KW-1015">Disulfide bond</keyword>
<dbReference type="NCBIfam" id="TIGR01614">
    <property type="entry name" value="PME_inhib"/>
    <property type="match status" value="1"/>
</dbReference>
<sequence length="239" mass="25876">MGAHMESINIFKGYGKVVNPKNDDYHHQQIPNPYPRTRRLFAISALLLLTLLIGLLIGALIHESTTEPPESPSLDSNSAQSVVRAACNVTRYPDSCFASIITAAGLNGSFDPGSVLKVSVEVSVAELSKLMTQLKAMNSGESALRDCRELVEEAMSRLGESERAVADATEAKMKDAQTWIGAAVTYLGTCLEGLEEVGSTALLDEVKEKMNKSKEYTSNSLAIVANFHAILDKLHMVPH</sequence>
<dbReference type="Proteomes" id="UP000237105">
    <property type="component" value="Unassembled WGS sequence"/>
</dbReference>
<organism evidence="10 11">
    <name type="scientific">Parasponia andersonii</name>
    <name type="common">Sponia andersonii</name>
    <dbReference type="NCBI Taxonomy" id="3476"/>
    <lineage>
        <taxon>Eukaryota</taxon>
        <taxon>Viridiplantae</taxon>
        <taxon>Streptophyta</taxon>
        <taxon>Embryophyta</taxon>
        <taxon>Tracheophyta</taxon>
        <taxon>Spermatophyta</taxon>
        <taxon>Magnoliopsida</taxon>
        <taxon>eudicotyledons</taxon>
        <taxon>Gunneridae</taxon>
        <taxon>Pentapetalae</taxon>
        <taxon>rosids</taxon>
        <taxon>fabids</taxon>
        <taxon>Rosales</taxon>
        <taxon>Cannabaceae</taxon>
        <taxon>Parasponia</taxon>
    </lineage>
</organism>
<dbReference type="AlphaFoldDB" id="A0A2P5C8L2"/>
<dbReference type="SMART" id="SM00856">
    <property type="entry name" value="PMEI"/>
    <property type="match status" value="1"/>
</dbReference>
<gene>
    <name evidence="10" type="ORF">PanWU01x14_174510</name>
</gene>
<dbReference type="InterPro" id="IPR051955">
    <property type="entry name" value="PME_Inhibitor"/>
</dbReference>
<dbReference type="GO" id="GO:0030599">
    <property type="term" value="F:pectinesterase activity"/>
    <property type="evidence" value="ECO:0007669"/>
    <property type="project" value="UniProtKB-EC"/>
</dbReference>
<dbReference type="STRING" id="3476.A0A2P5C8L2"/>
<evidence type="ECO:0000256" key="6">
    <source>
        <dbReference type="ARBA" id="ARBA00023180"/>
    </source>
</evidence>
<dbReference type="GO" id="GO:0004857">
    <property type="term" value="F:enzyme inhibitor activity"/>
    <property type="evidence" value="ECO:0007669"/>
    <property type="project" value="InterPro"/>
</dbReference>
<accession>A0A2P5C8L2</accession>
<evidence type="ECO:0000256" key="5">
    <source>
        <dbReference type="ARBA" id="ARBA00023157"/>
    </source>
</evidence>
<evidence type="ECO:0000256" key="1">
    <source>
        <dbReference type="ARBA" id="ARBA00006027"/>
    </source>
</evidence>
<dbReference type="Gene3D" id="1.20.140.40">
    <property type="entry name" value="Invertase/pectin methylesterase inhibitor family protein"/>
    <property type="match status" value="1"/>
</dbReference>
<protein>
    <recommendedName>
        <fullName evidence="3">pectinesterase</fullName>
        <ecNumber evidence="3">3.1.1.11</ecNumber>
    </recommendedName>
</protein>
<keyword evidence="11" id="KW-1185">Reference proteome</keyword>
<dbReference type="InterPro" id="IPR006501">
    <property type="entry name" value="Pectinesterase_inhib_dom"/>
</dbReference>